<feature type="compositionally biased region" description="Polar residues" evidence="1">
    <location>
        <begin position="7"/>
        <end position="24"/>
    </location>
</feature>
<protein>
    <recommendedName>
        <fullName evidence="4">Ribosome biogenesis protein SLX9</fullName>
    </recommendedName>
</protein>
<evidence type="ECO:0000313" key="3">
    <source>
        <dbReference type="RefSeq" id="XP_033232682.1"/>
    </source>
</evidence>
<dbReference type="KEGG" id="dpo:117183316"/>
<reference evidence="3" key="2">
    <citation type="submission" date="2025-08" db="UniProtKB">
        <authorList>
            <consortium name="RefSeq"/>
        </authorList>
    </citation>
    <scope>IDENTIFICATION</scope>
    <source>
        <strain evidence="3">MV-25-SWS-2005</strain>
        <tissue evidence="3">Whole body</tissue>
    </source>
</reference>
<dbReference type="Proteomes" id="UP000001819">
    <property type="component" value="Chromosome 2"/>
</dbReference>
<organism evidence="2 3">
    <name type="scientific">Drosophila pseudoobscura pseudoobscura</name>
    <name type="common">Fruit fly</name>
    <dbReference type="NCBI Taxonomy" id="46245"/>
    <lineage>
        <taxon>Eukaryota</taxon>
        <taxon>Metazoa</taxon>
        <taxon>Ecdysozoa</taxon>
        <taxon>Arthropoda</taxon>
        <taxon>Hexapoda</taxon>
        <taxon>Insecta</taxon>
        <taxon>Pterygota</taxon>
        <taxon>Neoptera</taxon>
        <taxon>Endopterygota</taxon>
        <taxon>Diptera</taxon>
        <taxon>Brachycera</taxon>
        <taxon>Muscomorpha</taxon>
        <taxon>Ephydroidea</taxon>
        <taxon>Drosophilidae</taxon>
        <taxon>Drosophila</taxon>
        <taxon>Sophophora</taxon>
    </lineage>
</organism>
<feature type="region of interest" description="Disordered" evidence="1">
    <location>
        <begin position="55"/>
        <end position="92"/>
    </location>
</feature>
<gene>
    <name evidence="3" type="primary">LOC117183316</name>
</gene>
<dbReference type="RefSeq" id="XP_033232682.1">
    <property type="nucleotide sequence ID" value="XM_033376791.1"/>
</dbReference>
<reference evidence="2" key="1">
    <citation type="submission" date="2024-06" db="UniProtKB">
        <authorList>
            <consortium name="RefSeq"/>
        </authorList>
    </citation>
    <scope>NUCLEOTIDE SEQUENCE [LARGE SCALE GENOMIC DNA]</scope>
    <source>
        <strain evidence="2">MV2-25</strain>
    </source>
</reference>
<feature type="region of interest" description="Disordered" evidence="1">
    <location>
        <begin position="1"/>
        <end position="24"/>
    </location>
</feature>
<accession>A0A6I8VNS6</accession>
<dbReference type="AlphaFoldDB" id="A0A6I8VNS6"/>
<evidence type="ECO:0000256" key="1">
    <source>
        <dbReference type="SAM" id="MobiDB-lite"/>
    </source>
</evidence>
<evidence type="ECO:0000313" key="2">
    <source>
        <dbReference type="Proteomes" id="UP000001819"/>
    </source>
</evidence>
<keyword evidence="2" id="KW-1185">Reference proteome</keyword>
<feature type="compositionally biased region" description="Polar residues" evidence="1">
    <location>
        <begin position="77"/>
        <end position="87"/>
    </location>
</feature>
<sequence>MSKALSKRSQAQQRNVSTKAQSQLQLAKTDLKISVSDSSIENVWRSAFAQWNSEPALGKKESPKFRESQKAPLHALSQWSSRMTTRSETNKKTVLKERTTVQFPKRAYKRRKSMYTRSDTLRKLDSKKVIKLPEEVRKEPNDNLTPEQKQLANDAAYWEEELGGSAHVEGGQGMFLRVLNLANTKRSTVQGRT</sequence>
<name>A0A6I8VNS6_DROPS</name>
<feature type="compositionally biased region" description="Basic and acidic residues" evidence="1">
    <location>
        <begin position="57"/>
        <end position="69"/>
    </location>
</feature>
<evidence type="ECO:0008006" key="4">
    <source>
        <dbReference type="Google" id="ProtNLM"/>
    </source>
</evidence>
<proteinExistence type="predicted"/>
<dbReference type="InParanoid" id="A0A6I8VNS6"/>